<evidence type="ECO:0000256" key="4">
    <source>
        <dbReference type="ARBA" id="ARBA00024732"/>
    </source>
</evidence>
<proteinExistence type="inferred from homology"/>
<comment type="caution">
    <text evidence="8">The sequence shown here is derived from an EMBL/GenBank/DDBJ whole genome shotgun (WGS) entry which is preliminary data.</text>
</comment>
<evidence type="ECO:0000256" key="3">
    <source>
        <dbReference type="ARBA" id="ARBA00023315"/>
    </source>
</evidence>
<dbReference type="PANTHER" id="PTHR10993:SF7">
    <property type="entry name" value="LIPOYLTRANSFERASE 2, MITOCHONDRIAL-RELATED"/>
    <property type="match status" value="1"/>
</dbReference>
<comment type="similarity">
    <text evidence="5">Belongs to the LipB family.</text>
</comment>
<feature type="binding site" evidence="5">
    <location>
        <begin position="69"/>
        <end position="76"/>
    </location>
    <ligand>
        <name>substrate</name>
    </ligand>
</feature>
<dbReference type="PROSITE" id="PS01313">
    <property type="entry name" value="LIPB"/>
    <property type="match status" value="1"/>
</dbReference>
<dbReference type="InterPro" id="IPR000544">
    <property type="entry name" value="Octanoyltransferase"/>
</dbReference>
<dbReference type="CDD" id="cd16444">
    <property type="entry name" value="LipB"/>
    <property type="match status" value="1"/>
</dbReference>
<reference evidence="8 9" key="1">
    <citation type="submission" date="2016-11" db="EMBL/GenBank/DDBJ databases">
        <title>Actinomyces gypaetusis sp. nov. isolated from the vulture Gypaetus barbatus in Qinghai Tibet Plateau China.</title>
        <authorList>
            <person name="Meng X."/>
        </authorList>
    </citation>
    <scope>NUCLEOTIDE SEQUENCE [LARGE SCALE GENOMIC DNA]</scope>
    <source>
        <strain evidence="8 9">VUL4_2</strain>
    </source>
</reference>
<dbReference type="GO" id="GO:0009249">
    <property type="term" value="P:protein lipoylation"/>
    <property type="evidence" value="ECO:0007669"/>
    <property type="project" value="InterPro"/>
</dbReference>
<organism evidence="8 9">
    <name type="scientific">Boudabousia liubingyangii</name>
    <dbReference type="NCBI Taxonomy" id="1921764"/>
    <lineage>
        <taxon>Bacteria</taxon>
        <taxon>Bacillati</taxon>
        <taxon>Actinomycetota</taxon>
        <taxon>Actinomycetes</taxon>
        <taxon>Actinomycetales</taxon>
        <taxon>Actinomycetaceae</taxon>
        <taxon>Boudabousia</taxon>
    </lineage>
</organism>
<dbReference type="OrthoDB" id="9787061at2"/>
<dbReference type="GO" id="GO:0033819">
    <property type="term" value="F:lipoyl(octanoyl) transferase activity"/>
    <property type="evidence" value="ECO:0007669"/>
    <property type="project" value="UniProtKB-EC"/>
</dbReference>
<sequence length="262" mass="28279">MRIINLLPQGPLEYQLVNQLQHQIHADVVAGIAPDTIIALEHEDTYTAGRRTQPGDAKNPHIPVHNVDRGGRITYHGPGQLVLYPIFKAAEPVDVVKYVRGLEQSIIAALREGYGLETTTVEGRSGVWLTATDTKLERKICAIGVKFAQATTLHGIALNVTTDLSKFEEIIPCGISDAGVASLEGEGIELPQEGALAQAAQHLIPQIVEDLQPLREPDRLAGITETPITQTESMLEQAARALAEKQSQAETAASNTQEGHQA</sequence>
<comment type="pathway">
    <text evidence="1 5">Protein modification; protein lipoylation via endogenous pathway; protein N(6)-(lipoyl)lysine from octanoyl-[acyl-carrier-protein]: step 1/2.</text>
</comment>
<keyword evidence="3 5" id="KW-0012">Acyltransferase</keyword>
<protein>
    <recommendedName>
        <fullName evidence="5">Octanoyltransferase</fullName>
        <ecNumber evidence="5">2.3.1.181</ecNumber>
    </recommendedName>
    <alternativeName>
        <fullName evidence="5">Lipoate-protein ligase B</fullName>
    </alternativeName>
    <alternativeName>
        <fullName evidence="5">Lipoyl/octanoyl transferase</fullName>
    </alternativeName>
    <alternativeName>
        <fullName evidence="5">Octanoyl-[acyl-carrier-protein]-protein N-octanoyltransferase</fullName>
    </alternativeName>
</protein>
<dbReference type="Pfam" id="PF21948">
    <property type="entry name" value="LplA-B_cat"/>
    <property type="match status" value="1"/>
</dbReference>
<dbReference type="HAMAP" id="MF_00013">
    <property type="entry name" value="LipB"/>
    <property type="match status" value="1"/>
</dbReference>
<comment type="miscellaneous">
    <text evidence="5">In the reaction, the free carboxyl group of octanoic acid is attached via an amide linkage to the epsilon-amino group of a specific lysine residue of lipoyl domains of lipoate-dependent enzymes.</text>
</comment>
<evidence type="ECO:0000259" key="7">
    <source>
        <dbReference type="PROSITE" id="PS51733"/>
    </source>
</evidence>
<feature type="region of interest" description="Disordered" evidence="6">
    <location>
        <begin position="238"/>
        <end position="262"/>
    </location>
</feature>
<dbReference type="RefSeq" id="WP_073708296.1">
    <property type="nucleotide sequence ID" value="NZ_MQSV01000001.1"/>
</dbReference>
<dbReference type="PROSITE" id="PS51733">
    <property type="entry name" value="BPL_LPL_CATALYTIC"/>
    <property type="match status" value="1"/>
</dbReference>
<accession>A0A1Q5PPF6</accession>
<dbReference type="EMBL" id="MQSV01000001">
    <property type="protein sequence ID" value="OKL49402.1"/>
    <property type="molecule type" value="Genomic_DNA"/>
</dbReference>
<keyword evidence="9" id="KW-1185">Reference proteome</keyword>
<feature type="binding site" evidence="5">
    <location>
        <begin position="142"/>
        <end position="144"/>
    </location>
    <ligand>
        <name>substrate</name>
    </ligand>
</feature>
<dbReference type="InterPro" id="IPR020605">
    <property type="entry name" value="Octanoyltransferase_CS"/>
</dbReference>
<evidence type="ECO:0000256" key="5">
    <source>
        <dbReference type="HAMAP-Rule" id="MF_00013"/>
    </source>
</evidence>
<dbReference type="STRING" id="1921764.BSR28_02450"/>
<feature type="site" description="Lowers pKa of active site Cys" evidence="5">
    <location>
        <position position="139"/>
    </location>
</feature>
<evidence type="ECO:0000256" key="1">
    <source>
        <dbReference type="ARBA" id="ARBA00004821"/>
    </source>
</evidence>
<evidence type="ECO:0000256" key="6">
    <source>
        <dbReference type="SAM" id="MobiDB-lite"/>
    </source>
</evidence>
<evidence type="ECO:0000313" key="9">
    <source>
        <dbReference type="Proteomes" id="UP000186785"/>
    </source>
</evidence>
<feature type="binding site" evidence="5">
    <location>
        <begin position="155"/>
        <end position="157"/>
    </location>
    <ligand>
        <name>substrate</name>
    </ligand>
</feature>
<dbReference type="Proteomes" id="UP000186785">
    <property type="component" value="Unassembled WGS sequence"/>
</dbReference>
<feature type="domain" description="BPL/LPL catalytic" evidence="7">
    <location>
        <begin position="31"/>
        <end position="215"/>
    </location>
</feature>
<comment type="catalytic activity">
    <reaction evidence="5">
        <text>octanoyl-[ACP] + L-lysyl-[protein] = N(6)-octanoyl-L-lysyl-[protein] + holo-[ACP] + H(+)</text>
        <dbReference type="Rhea" id="RHEA:17665"/>
        <dbReference type="Rhea" id="RHEA-COMP:9636"/>
        <dbReference type="Rhea" id="RHEA-COMP:9685"/>
        <dbReference type="Rhea" id="RHEA-COMP:9752"/>
        <dbReference type="Rhea" id="RHEA-COMP:9928"/>
        <dbReference type="ChEBI" id="CHEBI:15378"/>
        <dbReference type="ChEBI" id="CHEBI:29969"/>
        <dbReference type="ChEBI" id="CHEBI:64479"/>
        <dbReference type="ChEBI" id="CHEBI:78463"/>
        <dbReference type="ChEBI" id="CHEBI:78809"/>
        <dbReference type="EC" id="2.3.1.181"/>
    </reaction>
</comment>
<evidence type="ECO:0000256" key="2">
    <source>
        <dbReference type="ARBA" id="ARBA00022679"/>
    </source>
</evidence>
<dbReference type="NCBIfam" id="NF010925">
    <property type="entry name" value="PRK14345.1"/>
    <property type="match status" value="1"/>
</dbReference>
<dbReference type="UniPathway" id="UPA00538">
    <property type="reaction ID" value="UER00592"/>
</dbReference>
<gene>
    <name evidence="5" type="primary">lipB</name>
    <name evidence="8" type="ORF">BSR29_00030</name>
</gene>
<name>A0A1Q5PPF6_9ACTO</name>
<dbReference type="PANTHER" id="PTHR10993">
    <property type="entry name" value="OCTANOYLTRANSFERASE"/>
    <property type="match status" value="1"/>
</dbReference>
<dbReference type="Gene3D" id="3.30.930.10">
    <property type="entry name" value="Bira Bifunctional Protein, Domain 2"/>
    <property type="match status" value="1"/>
</dbReference>
<dbReference type="InterPro" id="IPR045864">
    <property type="entry name" value="aa-tRNA-synth_II/BPL/LPL"/>
</dbReference>
<keyword evidence="2 5" id="KW-0808">Transferase</keyword>
<dbReference type="EC" id="2.3.1.181" evidence="5"/>
<dbReference type="GO" id="GO:0005737">
    <property type="term" value="C:cytoplasm"/>
    <property type="evidence" value="ECO:0007669"/>
    <property type="project" value="UniProtKB-SubCell"/>
</dbReference>
<dbReference type="AlphaFoldDB" id="A0A1Q5PPF6"/>
<evidence type="ECO:0000313" key="8">
    <source>
        <dbReference type="EMBL" id="OKL49402.1"/>
    </source>
</evidence>
<dbReference type="InterPro" id="IPR004143">
    <property type="entry name" value="BPL_LPL_catalytic"/>
</dbReference>
<comment type="function">
    <text evidence="4 5">Catalyzes the transfer of endogenously produced octanoic acid from octanoyl-acyl-carrier-protein onto the lipoyl domains of lipoate-dependent enzymes. Lipoyl-ACP can also act as a substrate although octanoyl-ACP is likely to be the physiological substrate.</text>
</comment>
<dbReference type="SUPFAM" id="SSF55681">
    <property type="entry name" value="Class II aaRS and biotin synthetases"/>
    <property type="match status" value="1"/>
</dbReference>
<feature type="active site" description="Acyl-thioester intermediate" evidence="5">
    <location>
        <position position="173"/>
    </location>
</feature>
<comment type="subcellular location">
    <subcellularLocation>
        <location evidence="5">Cytoplasm</location>
    </subcellularLocation>
</comment>
<keyword evidence="5" id="KW-0963">Cytoplasm</keyword>
<feature type="compositionally biased region" description="Polar residues" evidence="6">
    <location>
        <begin position="245"/>
        <end position="262"/>
    </location>
</feature>
<dbReference type="NCBIfam" id="TIGR00214">
    <property type="entry name" value="lipB"/>
    <property type="match status" value="1"/>
</dbReference>